<gene>
    <name evidence="2" type="ORF">EPI11_17450</name>
</gene>
<sequence length="652" mass="67710">MKRIIVLSLFLLLCFNAIAQTQPNDCANAITICGNGSFSSNASGIGNVQEVNACGGSEHNSIWLKINIAQAGTLGFDLIPNDPALTADYDFWVFPANATCGSLGSPIRCATTAPSLVVPTPTNNHTGMKGTILSTSVGPGANGNGYVFWLNVLPGQSYYIAIDRPGGDGGFQLNWTGSATLGTGAFPQPPTANNLGEVRTCSNNPNVGIFDLGALKSQINPDLVNKTINFYNTQANAIDGVSQLGNIISNISNPQQIFAKVTDNITGCFTVTDFNLVVYPVPNVDVSASSSNVCPGDNVIFTFTGTPNATFNYSVDGAANETAVLNAAGTFTISQPVLANTTYTLSNASIINSGGVVVCSQALTDSVTVTVNIMTPLQFSSNTPICVGQDGIITLTGPANAVVTYTINGTPGTQNITLDAAGTNTITIPALISNTNFNIISVTDTAAPFCSEIINTPGTIVVNSLPQVTAPQPMHICASGLGIFDLDTNNAVISGGNTAYIVTYHLTSGDAALGIGAISSPYQSISGNQTVYVRVKSSATSNCINFTTLDIITRPAPVVSPATPLEACANNFDGFSFFNLTTAGNEILNGQTGLTITYHLTEIGADFGTTPITTDVTNFQNTVAYTQTVWASVIQSGTTTNCRTVVPIQLIV</sequence>
<reference evidence="2 3" key="1">
    <citation type="submission" date="2019-01" db="EMBL/GenBank/DDBJ databases">
        <title>Flavobacterium sp. nov.,isolated from freshwater.</title>
        <authorList>
            <person name="Zhang R."/>
            <person name="Du Z.-J."/>
        </authorList>
    </citation>
    <scope>NUCLEOTIDE SEQUENCE [LARGE SCALE GENOMIC DNA]</scope>
    <source>
        <strain evidence="2 3">1E403</strain>
    </source>
</reference>
<dbReference type="EMBL" id="SBII01000015">
    <property type="protein sequence ID" value="RWW92012.1"/>
    <property type="molecule type" value="Genomic_DNA"/>
</dbReference>
<comment type="caution">
    <text evidence="2">The sequence shown here is derived from an EMBL/GenBank/DDBJ whole genome shotgun (WGS) entry which is preliminary data.</text>
</comment>
<evidence type="ECO:0000256" key="1">
    <source>
        <dbReference type="SAM" id="SignalP"/>
    </source>
</evidence>
<evidence type="ECO:0000313" key="2">
    <source>
        <dbReference type="EMBL" id="RWW92012.1"/>
    </source>
</evidence>
<organism evidence="2 3">
    <name type="scientific">Flavobacterium cerinum</name>
    <dbReference type="NCBI Taxonomy" id="2502784"/>
    <lineage>
        <taxon>Bacteria</taxon>
        <taxon>Pseudomonadati</taxon>
        <taxon>Bacteroidota</taxon>
        <taxon>Flavobacteriia</taxon>
        <taxon>Flavobacteriales</taxon>
        <taxon>Flavobacteriaceae</taxon>
        <taxon>Flavobacterium</taxon>
    </lineage>
</organism>
<feature type="chain" id="PRO_5018658809" description="Ig-like domain-containing protein" evidence="1">
    <location>
        <begin position="20"/>
        <end position="652"/>
    </location>
</feature>
<proteinExistence type="predicted"/>
<name>A0A3S3S7F5_9FLAO</name>
<evidence type="ECO:0008006" key="4">
    <source>
        <dbReference type="Google" id="ProtNLM"/>
    </source>
</evidence>
<keyword evidence="1" id="KW-0732">Signal</keyword>
<evidence type="ECO:0000313" key="3">
    <source>
        <dbReference type="Proteomes" id="UP000287527"/>
    </source>
</evidence>
<feature type="non-terminal residue" evidence="2">
    <location>
        <position position="652"/>
    </location>
</feature>
<accession>A0A3S3S7F5</accession>
<protein>
    <recommendedName>
        <fullName evidence="4">Ig-like domain-containing protein</fullName>
    </recommendedName>
</protein>
<dbReference type="AlphaFoldDB" id="A0A3S3S7F5"/>
<feature type="signal peptide" evidence="1">
    <location>
        <begin position="1"/>
        <end position="19"/>
    </location>
</feature>
<dbReference type="Proteomes" id="UP000287527">
    <property type="component" value="Unassembled WGS sequence"/>
</dbReference>
<keyword evidence="3" id="KW-1185">Reference proteome</keyword>